<name>A0A1G7BE11_9RHOB</name>
<feature type="chain" id="PRO_5011460741" description="DUF4168 domain-containing protein" evidence="2">
    <location>
        <begin position="27"/>
        <end position="150"/>
    </location>
</feature>
<dbReference type="AlphaFoldDB" id="A0A1G7BE11"/>
<evidence type="ECO:0000313" key="4">
    <source>
        <dbReference type="EMBL" id="SDE25348.1"/>
    </source>
</evidence>
<feature type="region of interest" description="Disordered" evidence="1">
    <location>
        <begin position="30"/>
        <end position="56"/>
    </location>
</feature>
<reference evidence="5" key="1">
    <citation type="submission" date="2016-10" db="EMBL/GenBank/DDBJ databases">
        <authorList>
            <person name="Varghese N."/>
            <person name="Submissions S."/>
        </authorList>
    </citation>
    <scope>NUCLEOTIDE SEQUENCE [LARGE SCALE GENOMIC DNA]</scope>
    <source>
        <strain evidence="5">DSM 10146</strain>
    </source>
</reference>
<dbReference type="InterPro" id="IPR025433">
    <property type="entry name" value="DUF4168"/>
</dbReference>
<dbReference type="STRING" id="282683.SAMN04488105_102119"/>
<evidence type="ECO:0000256" key="1">
    <source>
        <dbReference type="SAM" id="MobiDB-lite"/>
    </source>
</evidence>
<accession>A0A1G7BE11</accession>
<dbReference type="OrthoDB" id="7876308at2"/>
<proteinExistence type="predicted"/>
<keyword evidence="5" id="KW-1185">Reference proteome</keyword>
<feature type="signal peptide" evidence="2">
    <location>
        <begin position="1"/>
        <end position="26"/>
    </location>
</feature>
<gene>
    <name evidence="4" type="ORF">SAMN04488105_102119</name>
</gene>
<evidence type="ECO:0000313" key="5">
    <source>
        <dbReference type="Proteomes" id="UP000198994"/>
    </source>
</evidence>
<sequence>MKRNGILLKSTVIAALIAAPVAPVLAQTAPESATETAPEAAPMQAAPEAPAADFSEAQLTSFIDAAMQVQDVQEDYAARIDGTAEPEGKQALVQEAQQEMASAVEETEGMDVQTYNQISAAAQADPELNERLLAMLQTKQQDGAGATMTE</sequence>
<dbReference type="EMBL" id="FNAV01000002">
    <property type="protein sequence ID" value="SDE25348.1"/>
    <property type="molecule type" value="Genomic_DNA"/>
</dbReference>
<feature type="domain" description="DUF4168" evidence="3">
    <location>
        <begin position="55"/>
        <end position="131"/>
    </location>
</feature>
<dbReference type="Pfam" id="PF13767">
    <property type="entry name" value="DUF4168"/>
    <property type="match status" value="1"/>
</dbReference>
<protein>
    <recommendedName>
        <fullName evidence="3">DUF4168 domain-containing protein</fullName>
    </recommendedName>
</protein>
<dbReference type="RefSeq" id="WP_089955138.1">
    <property type="nucleotide sequence ID" value="NZ_FNAV01000002.1"/>
</dbReference>
<organism evidence="4 5">
    <name type="scientific">Salipiger thiooxidans</name>
    <dbReference type="NCBI Taxonomy" id="282683"/>
    <lineage>
        <taxon>Bacteria</taxon>
        <taxon>Pseudomonadati</taxon>
        <taxon>Pseudomonadota</taxon>
        <taxon>Alphaproteobacteria</taxon>
        <taxon>Rhodobacterales</taxon>
        <taxon>Roseobacteraceae</taxon>
        <taxon>Salipiger</taxon>
    </lineage>
</organism>
<dbReference type="Proteomes" id="UP000198994">
    <property type="component" value="Unassembled WGS sequence"/>
</dbReference>
<evidence type="ECO:0000256" key="2">
    <source>
        <dbReference type="SAM" id="SignalP"/>
    </source>
</evidence>
<keyword evidence="2" id="KW-0732">Signal</keyword>
<evidence type="ECO:0000259" key="3">
    <source>
        <dbReference type="Pfam" id="PF13767"/>
    </source>
</evidence>